<evidence type="ECO:0000256" key="1">
    <source>
        <dbReference type="SAM" id="MobiDB-lite"/>
    </source>
</evidence>
<feature type="region of interest" description="Disordered" evidence="1">
    <location>
        <begin position="1"/>
        <end position="155"/>
    </location>
</feature>
<protein>
    <submittedName>
        <fullName evidence="2">Uncharacterized protein</fullName>
    </submittedName>
</protein>
<reference evidence="2 3" key="1">
    <citation type="submission" date="2014-02" db="EMBL/GenBank/DDBJ databases">
        <title>The small core and large imbalanced accessory genome model reveals a collaborative survival strategy of Sorangium cellulosum strains in nature.</title>
        <authorList>
            <person name="Han K."/>
            <person name="Peng R."/>
            <person name="Blom J."/>
            <person name="Li Y.-Z."/>
        </authorList>
    </citation>
    <scope>NUCLEOTIDE SEQUENCE [LARGE SCALE GENOMIC DNA]</scope>
    <source>
        <strain evidence="2 3">So0157-25</strain>
    </source>
</reference>
<feature type="compositionally biased region" description="Acidic residues" evidence="1">
    <location>
        <begin position="99"/>
        <end position="148"/>
    </location>
</feature>
<dbReference type="AlphaFoldDB" id="A0A150PGK5"/>
<proteinExistence type="predicted"/>
<feature type="compositionally biased region" description="Polar residues" evidence="1">
    <location>
        <begin position="30"/>
        <end position="44"/>
    </location>
</feature>
<accession>A0A150PGK5</accession>
<evidence type="ECO:0000313" key="3">
    <source>
        <dbReference type="Proteomes" id="UP000075420"/>
    </source>
</evidence>
<dbReference type="Proteomes" id="UP000075420">
    <property type="component" value="Unassembled WGS sequence"/>
</dbReference>
<feature type="compositionally biased region" description="Low complexity" evidence="1">
    <location>
        <begin position="58"/>
        <end position="76"/>
    </location>
</feature>
<dbReference type="Pfam" id="PF14441">
    <property type="entry name" value="OTT_1508_deam"/>
    <property type="match status" value="1"/>
</dbReference>
<evidence type="ECO:0000313" key="2">
    <source>
        <dbReference type="EMBL" id="KYF54638.1"/>
    </source>
</evidence>
<name>A0A150PGK5_SORCE</name>
<organism evidence="2 3">
    <name type="scientific">Sorangium cellulosum</name>
    <name type="common">Polyangium cellulosum</name>
    <dbReference type="NCBI Taxonomy" id="56"/>
    <lineage>
        <taxon>Bacteria</taxon>
        <taxon>Pseudomonadati</taxon>
        <taxon>Myxococcota</taxon>
        <taxon>Polyangia</taxon>
        <taxon>Polyangiales</taxon>
        <taxon>Polyangiaceae</taxon>
        <taxon>Sorangium</taxon>
    </lineage>
</organism>
<dbReference type="EMBL" id="JELY01001771">
    <property type="protein sequence ID" value="KYF54638.1"/>
    <property type="molecule type" value="Genomic_DNA"/>
</dbReference>
<feature type="compositionally biased region" description="Polar residues" evidence="1">
    <location>
        <begin position="1"/>
        <end position="11"/>
    </location>
</feature>
<dbReference type="InterPro" id="IPR027796">
    <property type="entry name" value="OTT_1508_deam-like"/>
</dbReference>
<comment type="caution">
    <text evidence="2">The sequence shown here is derived from an EMBL/GenBank/DDBJ whole genome shotgun (WGS) entry which is preliminary data.</text>
</comment>
<gene>
    <name evidence="2" type="ORF">BE08_11835</name>
</gene>
<sequence>MKSSTPKTRISSLRKRKRTSGKQGDVSLAIGNSTGRSRKTTAVNAVTKRRRLSEPDADSSSSADIASQDASDPGSSDSDDEEGSQRSRIDSGLVRKYNDEEDQEDQGESDQEEEEEDGDDEEEGDGDDEEEGDGDDEEEGDGDDEEEADRTSTRQELDDMAERLNLAIHGDGQFESRNVQAVVQTDDGTYIIFTQREYRAFDEAIQGIEARHGITIDDRVIGDNPREDENIHAEMLAVSWWLQGRIGDFNRIGVSRAVCARCAAVLAHYGIQHRPTDGAMTQNWVHPYRHAYLDPDEMPAALRVIPQKVTKNREYGW</sequence>